<dbReference type="OrthoDB" id="3176171at2759"/>
<evidence type="ECO:0000256" key="7">
    <source>
        <dbReference type="ARBA" id="ARBA00023212"/>
    </source>
</evidence>
<evidence type="ECO:0000256" key="2">
    <source>
        <dbReference type="ARBA" id="ARBA00022701"/>
    </source>
</evidence>
<reference evidence="12 13" key="1">
    <citation type="submission" date="2018-11" db="EMBL/GenBank/DDBJ databases">
        <authorList>
            <consortium name="Pathogen Informatics"/>
        </authorList>
    </citation>
    <scope>NUCLEOTIDE SEQUENCE [LARGE SCALE GENOMIC DNA]</scope>
</reference>
<dbReference type="InterPro" id="IPR027417">
    <property type="entry name" value="P-loop_NTPase"/>
</dbReference>
<dbReference type="GO" id="GO:0008017">
    <property type="term" value="F:microtubule binding"/>
    <property type="evidence" value="ECO:0007669"/>
    <property type="project" value="InterPro"/>
</dbReference>
<dbReference type="WBParaSite" id="HPBE_0000406001-mRNA-1">
    <property type="protein sequence ID" value="HPBE_0000406001-mRNA-1"/>
    <property type="gene ID" value="HPBE_0000406001"/>
</dbReference>
<feature type="compositionally biased region" description="Basic and acidic residues" evidence="10">
    <location>
        <begin position="416"/>
        <end position="428"/>
    </location>
</feature>
<dbReference type="PROSITE" id="PS50067">
    <property type="entry name" value="KINESIN_MOTOR_2"/>
    <property type="match status" value="1"/>
</dbReference>
<dbReference type="PANTHER" id="PTHR47968:SF13">
    <property type="entry name" value="KINESIN-LIKE PROTEIN KIF19 ISOFORM X1"/>
    <property type="match status" value="1"/>
</dbReference>
<name>A0A3P7WFT6_HELPZ</name>
<keyword evidence="7" id="KW-0206">Cytoskeleton</keyword>
<dbReference type="InterPro" id="IPR001752">
    <property type="entry name" value="Kinesin_motor_dom"/>
</dbReference>
<evidence type="ECO:0000256" key="10">
    <source>
        <dbReference type="SAM" id="MobiDB-lite"/>
    </source>
</evidence>
<evidence type="ECO:0000256" key="4">
    <source>
        <dbReference type="ARBA" id="ARBA00022840"/>
    </source>
</evidence>
<evidence type="ECO:0000256" key="8">
    <source>
        <dbReference type="PROSITE-ProRule" id="PRU00283"/>
    </source>
</evidence>
<dbReference type="Proteomes" id="UP000050761">
    <property type="component" value="Unassembled WGS sequence"/>
</dbReference>
<evidence type="ECO:0000256" key="6">
    <source>
        <dbReference type="ARBA" id="ARBA00023175"/>
    </source>
</evidence>
<accession>A0A3P7WFT6</accession>
<feature type="binding site" evidence="8">
    <location>
        <begin position="28"/>
        <end position="35"/>
    </location>
    <ligand>
        <name>ATP</name>
        <dbReference type="ChEBI" id="CHEBI:30616"/>
    </ligand>
</feature>
<feature type="compositionally biased region" description="Basic and acidic residues" evidence="10">
    <location>
        <begin position="440"/>
        <end position="521"/>
    </location>
</feature>
<feature type="compositionally biased region" description="Basic residues" evidence="10">
    <location>
        <begin position="266"/>
        <end position="293"/>
    </location>
</feature>
<evidence type="ECO:0000256" key="9">
    <source>
        <dbReference type="RuleBase" id="RU000394"/>
    </source>
</evidence>
<dbReference type="SMART" id="SM00129">
    <property type="entry name" value="KISc"/>
    <property type="match status" value="1"/>
</dbReference>
<dbReference type="Pfam" id="PF00225">
    <property type="entry name" value="Kinesin"/>
    <property type="match status" value="1"/>
</dbReference>
<dbReference type="GO" id="GO:0005874">
    <property type="term" value="C:microtubule"/>
    <property type="evidence" value="ECO:0007669"/>
    <property type="project" value="UniProtKB-KW"/>
</dbReference>
<gene>
    <name evidence="12" type="ORF">HPBE_LOCUS4061</name>
</gene>
<dbReference type="GO" id="GO:0003777">
    <property type="term" value="F:microtubule motor activity"/>
    <property type="evidence" value="ECO:0007669"/>
    <property type="project" value="InterPro"/>
</dbReference>
<evidence type="ECO:0000313" key="14">
    <source>
        <dbReference type="WBParaSite" id="HPBE_0000406001-mRNA-1"/>
    </source>
</evidence>
<evidence type="ECO:0000259" key="11">
    <source>
        <dbReference type="PROSITE" id="PS50067"/>
    </source>
</evidence>
<dbReference type="InterPro" id="IPR036961">
    <property type="entry name" value="Kinesin_motor_dom_sf"/>
</dbReference>
<dbReference type="PROSITE" id="PS00411">
    <property type="entry name" value="KINESIN_MOTOR_1"/>
    <property type="match status" value="1"/>
</dbReference>
<feature type="compositionally biased region" description="Basic residues" evidence="10">
    <location>
        <begin position="429"/>
        <end position="439"/>
    </location>
</feature>
<keyword evidence="13" id="KW-1185">Reference proteome</keyword>
<protein>
    <recommendedName>
        <fullName evidence="9">Kinesin-like protein</fullName>
    </recommendedName>
</protein>
<dbReference type="InterPro" id="IPR019821">
    <property type="entry name" value="Kinesin_motor_CS"/>
</dbReference>
<evidence type="ECO:0000313" key="12">
    <source>
        <dbReference type="EMBL" id="VDO59930.1"/>
    </source>
</evidence>
<proteinExistence type="inferred from homology"/>
<dbReference type="GO" id="GO:0007018">
    <property type="term" value="P:microtubule-based movement"/>
    <property type="evidence" value="ECO:0007669"/>
    <property type="project" value="InterPro"/>
</dbReference>
<organism evidence="12">
    <name type="scientific">Heligmosomoides polygyrus</name>
    <name type="common">Parasitic roundworm</name>
    <dbReference type="NCBI Taxonomy" id="6339"/>
    <lineage>
        <taxon>Eukaryota</taxon>
        <taxon>Metazoa</taxon>
        <taxon>Ecdysozoa</taxon>
        <taxon>Nematoda</taxon>
        <taxon>Chromadorea</taxon>
        <taxon>Rhabditida</taxon>
        <taxon>Rhabditina</taxon>
        <taxon>Rhabditomorpha</taxon>
        <taxon>Strongyloidea</taxon>
        <taxon>Heligmosomidae</taxon>
        <taxon>Heligmosomoides</taxon>
    </lineage>
</organism>
<evidence type="ECO:0000256" key="1">
    <source>
        <dbReference type="ARBA" id="ARBA00004245"/>
    </source>
</evidence>
<feature type="compositionally biased region" description="Low complexity" evidence="10">
    <location>
        <begin position="537"/>
        <end position="546"/>
    </location>
</feature>
<feature type="compositionally biased region" description="Basic and acidic residues" evidence="10">
    <location>
        <begin position="618"/>
        <end position="633"/>
    </location>
</feature>
<dbReference type="PRINTS" id="PR00380">
    <property type="entry name" value="KINESINHEAVY"/>
</dbReference>
<dbReference type="InterPro" id="IPR027640">
    <property type="entry name" value="Kinesin-like_fam"/>
</dbReference>
<feature type="region of interest" description="Disordered" evidence="10">
    <location>
        <begin position="263"/>
        <end position="568"/>
    </location>
</feature>
<comment type="similarity">
    <text evidence="8 9">Belongs to the TRAFAC class myosin-kinesin ATPase superfamily. Kinesin family.</text>
</comment>
<feature type="compositionally biased region" description="Basic and acidic residues" evidence="10">
    <location>
        <begin position="294"/>
        <end position="409"/>
    </location>
</feature>
<reference evidence="14" key="2">
    <citation type="submission" date="2019-09" db="UniProtKB">
        <authorList>
            <consortium name="WormBaseParasite"/>
        </authorList>
    </citation>
    <scope>IDENTIFICATION</scope>
</reference>
<evidence type="ECO:0000256" key="5">
    <source>
        <dbReference type="ARBA" id="ARBA00023054"/>
    </source>
</evidence>
<keyword evidence="5" id="KW-0175">Coiled coil</keyword>
<feature type="region of interest" description="Disordered" evidence="10">
    <location>
        <begin position="618"/>
        <end position="643"/>
    </location>
</feature>
<comment type="subcellular location">
    <subcellularLocation>
        <location evidence="1">Cytoplasm</location>
        <location evidence="1">Cytoskeleton</location>
    </subcellularLocation>
</comment>
<dbReference type="PANTHER" id="PTHR47968">
    <property type="entry name" value="CENTROMERE PROTEIN E"/>
    <property type="match status" value="1"/>
</dbReference>
<dbReference type="EMBL" id="UZAH01025269">
    <property type="protein sequence ID" value="VDO59930.1"/>
    <property type="molecule type" value="Genomic_DNA"/>
</dbReference>
<evidence type="ECO:0000313" key="13">
    <source>
        <dbReference type="Proteomes" id="UP000050761"/>
    </source>
</evidence>
<evidence type="ECO:0000256" key="3">
    <source>
        <dbReference type="ARBA" id="ARBA00022741"/>
    </source>
</evidence>
<sequence>MEDIHEATTSPLVDSVVAGYNATVFAYGATGSGKTFTMIGTKERPGLMSLLTQSLYQKISLDQYQVQLSYLEIYNEVIRDLLNPSGVVLDLMEDDKGTIRVPGLSTVRAPNLTRIMQILQEGNLRRTQEATEANMTSSRSHALLQVSLLKNSRPHSKLFLIDLAGSERASNTNVSFHLVQNRGQRLKEGAAINRSLLALGNVINSLSSNTKGKYVNYRDSKLTRLLKDSLGGNAKTCMIAHVTAASGHFEETYNTLVYAARAKNITNKHKHHKRKKEKKEKKDKKKEKKKHKREKEEDTSDGRVKEKDQATKEEKTPENIETKDVQKNLEAEDDQKKVDYKEDRRGSDSSEARKRKEHHKESHSDRKREEKEKERKPKAEDSRRPEEKRVEKEKEKDRSGEKKHEEKSHSHSKHEKSRDRSREREERKSKHHSKEHSSKRKENESDREKEPEKPPREREHSRKEEVKPKDVSRREDPKEMSKREDPKAKERHERDHRSERAQEKPQRRESAPTSIRRDRPLSESSDPKATQRPATKEPQVAAAPPAKEAEESTSAIRKQKIPIKAPDEEEPITKKLKAEAVVAKGPIKSALTSMVKFKVNPVPVKKVGPILKQFAVSDKESTDVEEDKSKEAEAGGTVTQRKTTDGSYVMKDAVSIVSGQKLLLELNPSGSVLGRGWFFFELVLASFHIQDV</sequence>
<keyword evidence="3 8" id="KW-0547">Nucleotide-binding</keyword>
<keyword evidence="2 9" id="KW-0493">Microtubule</keyword>
<keyword evidence="4 8" id="KW-0067">ATP-binding</keyword>
<dbReference type="Gene3D" id="3.40.850.10">
    <property type="entry name" value="Kinesin motor domain"/>
    <property type="match status" value="1"/>
</dbReference>
<dbReference type="GO" id="GO:0005524">
    <property type="term" value="F:ATP binding"/>
    <property type="evidence" value="ECO:0007669"/>
    <property type="project" value="UniProtKB-UniRule"/>
</dbReference>
<dbReference type="AlphaFoldDB" id="A0A3P7WFT6"/>
<feature type="domain" description="Kinesin motor" evidence="11">
    <location>
        <begin position="1"/>
        <end position="265"/>
    </location>
</feature>
<dbReference type="SUPFAM" id="SSF52540">
    <property type="entry name" value="P-loop containing nucleoside triphosphate hydrolases"/>
    <property type="match status" value="1"/>
</dbReference>
<keyword evidence="7" id="KW-0963">Cytoplasm</keyword>
<keyword evidence="6 8" id="KW-0505">Motor protein</keyword>